<dbReference type="RefSeq" id="XP_009824510.1">
    <property type="nucleotide sequence ID" value="XM_009826208.1"/>
</dbReference>
<reference evidence="1" key="1">
    <citation type="submission" date="2013-12" db="EMBL/GenBank/DDBJ databases">
        <title>The Genome Sequence of Aphanomyces astaci APO3.</title>
        <authorList>
            <consortium name="The Broad Institute Genomics Platform"/>
            <person name="Russ C."/>
            <person name="Tyler B."/>
            <person name="van West P."/>
            <person name="Dieguez-Uribeondo J."/>
            <person name="Young S.K."/>
            <person name="Zeng Q."/>
            <person name="Gargeya S."/>
            <person name="Fitzgerald M."/>
            <person name="Abouelleil A."/>
            <person name="Alvarado L."/>
            <person name="Chapman S.B."/>
            <person name="Gainer-Dewar J."/>
            <person name="Goldberg J."/>
            <person name="Griggs A."/>
            <person name="Gujja S."/>
            <person name="Hansen M."/>
            <person name="Howarth C."/>
            <person name="Imamovic A."/>
            <person name="Ireland A."/>
            <person name="Larimer J."/>
            <person name="McCowan C."/>
            <person name="Murphy C."/>
            <person name="Pearson M."/>
            <person name="Poon T.W."/>
            <person name="Priest M."/>
            <person name="Roberts A."/>
            <person name="Saif S."/>
            <person name="Shea T."/>
            <person name="Sykes S."/>
            <person name="Wortman J."/>
            <person name="Nusbaum C."/>
            <person name="Birren B."/>
        </authorList>
    </citation>
    <scope>NUCLEOTIDE SEQUENCE [LARGE SCALE GENOMIC DNA]</scope>
    <source>
        <strain evidence="1">APO3</strain>
    </source>
</reference>
<dbReference type="AlphaFoldDB" id="W4H4H7"/>
<sequence length="211" mass="22669">MSAVLGHLGDDDDRDAVDECAIAHHDDAQDKQAIEFDAQFPEESMDVWDSDLFIMSQHTATRSWHDRGVSGVTTPGGCGMRRSIPVPPSLLRGMKKKQRANEAIDDYKRQWEAARQAILLELAPSPSMPVSVPVVVPEISVTVGQQVDSQFPAATTIGIGFGGVDLPCGTASSHNAVISTETNKCQHAVQVAVAADGLDTFDHKIILVVGR</sequence>
<proteinExistence type="predicted"/>
<evidence type="ECO:0000313" key="1">
    <source>
        <dbReference type="EMBL" id="ETV86038.1"/>
    </source>
</evidence>
<organism evidence="1">
    <name type="scientific">Aphanomyces astaci</name>
    <name type="common">Crayfish plague agent</name>
    <dbReference type="NCBI Taxonomy" id="112090"/>
    <lineage>
        <taxon>Eukaryota</taxon>
        <taxon>Sar</taxon>
        <taxon>Stramenopiles</taxon>
        <taxon>Oomycota</taxon>
        <taxon>Saprolegniomycetes</taxon>
        <taxon>Saprolegniales</taxon>
        <taxon>Verrucalvaceae</taxon>
        <taxon>Aphanomyces</taxon>
    </lineage>
</organism>
<gene>
    <name evidence="1" type="ORF">H257_02527</name>
</gene>
<accession>W4H4H7</accession>
<protein>
    <submittedName>
        <fullName evidence="1">Uncharacterized protein</fullName>
    </submittedName>
</protein>
<dbReference type="GeneID" id="20804523"/>
<dbReference type="VEuPathDB" id="FungiDB:H257_02527"/>
<name>W4H4H7_APHAT</name>
<dbReference type="EMBL" id="KI913117">
    <property type="protein sequence ID" value="ETV86038.1"/>
    <property type="molecule type" value="Genomic_DNA"/>
</dbReference>